<evidence type="ECO:0000313" key="7">
    <source>
        <dbReference type="Proteomes" id="UP000593572"/>
    </source>
</evidence>
<dbReference type="FunFam" id="3.40.50.2000:FF:000047">
    <property type="entry name" value="Glycosyltransferase"/>
    <property type="match status" value="1"/>
</dbReference>
<evidence type="ECO:0000256" key="2">
    <source>
        <dbReference type="ARBA" id="ARBA00022676"/>
    </source>
</evidence>
<dbReference type="Pfam" id="PF00201">
    <property type="entry name" value="UDPGT"/>
    <property type="match status" value="1"/>
</dbReference>
<evidence type="ECO:0008006" key="8">
    <source>
        <dbReference type="Google" id="ProtNLM"/>
    </source>
</evidence>
<dbReference type="GO" id="GO:0035251">
    <property type="term" value="F:UDP-glucosyltransferase activity"/>
    <property type="evidence" value="ECO:0007669"/>
    <property type="project" value="TreeGrafter"/>
</dbReference>
<evidence type="ECO:0000256" key="4">
    <source>
        <dbReference type="RuleBase" id="RU003718"/>
    </source>
</evidence>
<organism evidence="6 7">
    <name type="scientific">Gossypium lobatum</name>
    <dbReference type="NCBI Taxonomy" id="34289"/>
    <lineage>
        <taxon>Eukaryota</taxon>
        <taxon>Viridiplantae</taxon>
        <taxon>Streptophyta</taxon>
        <taxon>Embryophyta</taxon>
        <taxon>Tracheophyta</taxon>
        <taxon>Spermatophyta</taxon>
        <taxon>Magnoliopsida</taxon>
        <taxon>eudicotyledons</taxon>
        <taxon>Gunneridae</taxon>
        <taxon>Pentapetalae</taxon>
        <taxon>rosids</taxon>
        <taxon>malvids</taxon>
        <taxon>Malvales</taxon>
        <taxon>Malvaceae</taxon>
        <taxon>Malvoideae</taxon>
        <taxon>Gossypium</taxon>
    </lineage>
</organism>
<comment type="similarity">
    <text evidence="1 4">Belongs to the UDP-glycosyltransferase family.</text>
</comment>
<protein>
    <recommendedName>
        <fullName evidence="8">UDP-glycosyltransferases domain-containing protein</fullName>
    </recommendedName>
</protein>
<proteinExistence type="inferred from homology"/>
<reference evidence="6 7" key="1">
    <citation type="journal article" date="2019" name="Genome Biol. Evol.">
        <title>Insights into the evolution of the New World diploid cottons (Gossypium, subgenus Houzingenia) based on genome sequencing.</title>
        <authorList>
            <person name="Grover C.E."/>
            <person name="Arick M.A. 2nd"/>
            <person name="Thrash A."/>
            <person name="Conover J.L."/>
            <person name="Sanders W.S."/>
            <person name="Peterson D.G."/>
            <person name="Frelichowski J.E."/>
            <person name="Scheffler J.A."/>
            <person name="Scheffler B.E."/>
            <person name="Wendel J.F."/>
        </authorList>
    </citation>
    <scope>NUCLEOTIDE SEQUENCE [LARGE SCALE GENOMIC DNA]</scope>
    <source>
        <strain evidence="6">157</strain>
        <tissue evidence="6">Leaf</tissue>
    </source>
</reference>
<feature type="coiled-coil region" evidence="5">
    <location>
        <begin position="148"/>
        <end position="175"/>
    </location>
</feature>
<feature type="non-terminal residue" evidence="6">
    <location>
        <position position="1"/>
    </location>
</feature>
<accession>A0A7J8NAX0</accession>
<keyword evidence="3 4" id="KW-0808">Transferase</keyword>
<dbReference type="Proteomes" id="UP000593572">
    <property type="component" value="Unassembled WGS sequence"/>
</dbReference>
<name>A0A7J8NAX0_9ROSI</name>
<keyword evidence="5" id="KW-0175">Coiled coil</keyword>
<evidence type="ECO:0000256" key="5">
    <source>
        <dbReference type="SAM" id="Coils"/>
    </source>
</evidence>
<dbReference type="InterPro" id="IPR035595">
    <property type="entry name" value="UDP_glycos_trans_CS"/>
</dbReference>
<dbReference type="EMBL" id="JABEZX010000013">
    <property type="protein sequence ID" value="MBA0574046.1"/>
    <property type="molecule type" value="Genomic_DNA"/>
</dbReference>
<evidence type="ECO:0000313" key="6">
    <source>
        <dbReference type="EMBL" id="MBA0574046.1"/>
    </source>
</evidence>
<dbReference type="InterPro" id="IPR002213">
    <property type="entry name" value="UDP_glucos_trans"/>
</dbReference>
<dbReference type="PROSITE" id="PS00375">
    <property type="entry name" value="UDPGT"/>
    <property type="match status" value="1"/>
</dbReference>
<keyword evidence="7" id="KW-1185">Reference proteome</keyword>
<gene>
    <name evidence="6" type="ORF">Golob_001284</name>
</gene>
<dbReference type="AlphaFoldDB" id="A0A7J8NAX0"/>
<dbReference type="PANTHER" id="PTHR48047">
    <property type="entry name" value="GLYCOSYLTRANSFERASE"/>
    <property type="match status" value="1"/>
</dbReference>
<dbReference type="CDD" id="cd03784">
    <property type="entry name" value="GT1_Gtf-like"/>
    <property type="match status" value="1"/>
</dbReference>
<dbReference type="PANTHER" id="PTHR48047:SF229">
    <property type="entry name" value="UDP-GLYCOSYLTRANSFERASE 73C3-RELATED"/>
    <property type="match status" value="1"/>
</dbReference>
<sequence length="212" mass="23397">TVIYACLGSISNLTPSQLIQLGLGLEASNRPFIWVIRGSDASNDVDTWISEDGFEERTKGRALVIRGWAPQVLILSHQAIGGFLTHCGWNSTIEGISAGVPLITWPLFADQFANEKLAVQIVEIGVRVGVEEPMRWGEEEKIGVLVKKEDVEAAIEKLMDEGEEGEERRKRAKRLGEMANKAVEIGGSSHLHISGLIQDIRQRANERKQLST</sequence>
<evidence type="ECO:0000256" key="3">
    <source>
        <dbReference type="ARBA" id="ARBA00022679"/>
    </source>
</evidence>
<keyword evidence="2 4" id="KW-0328">Glycosyltransferase</keyword>
<dbReference type="Gene3D" id="3.40.50.2000">
    <property type="entry name" value="Glycogen Phosphorylase B"/>
    <property type="match status" value="1"/>
</dbReference>
<comment type="caution">
    <text evidence="6">The sequence shown here is derived from an EMBL/GenBank/DDBJ whole genome shotgun (WGS) entry which is preliminary data.</text>
</comment>
<dbReference type="SUPFAM" id="SSF53756">
    <property type="entry name" value="UDP-Glycosyltransferase/glycogen phosphorylase"/>
    <property type="match status" value="1"/>
</dbReference>
<evidence type="ECO:0000256" key="1">
    <source>
        <dbReference type="ARBA" id="ARBA00009995"/>
    </source>
</evidence>